<keyword evidence="13" id="KW-0131">Cell cycle</keyword>
<evidence type="ECO:0000256" key="4">
    <source>
        <dbReference type="ARBA" id="ARBA00011010"/>
    </source>
</evidence>
<organism evidence="17 18">
    <name type="scientific">Lates calcarifer</name>
    <name type="common">Barramundi</name>
    <name type="synonym">Holocentrus calcarifer</name>
    <dbReference type="NCBI Taxonomy" id="8187"/>
    <lineage>
        <taxon>Eukaryota</taxon>
        <taxon>Metazoa</taxon>
        <taxon>Chordata</taxon>
        <taxon>Craniata</taxon>
        <taxon>Vertebrata</taxon>
        <taxon>Euteleostomi</taxon>
        <taxon>Actinopterygii</taxon>
        <taxon>Neopterygii</taxon>
        <taxon>Teleostei</taxon>
        <taxon>Neoteleostei</taxon>
        <taxon>Acanthomorphata</taxon>
        <taxon>Carangaria</taxon>
        <taxon>Carangaria incertae sedis</taxon>
        <taxon>Centropomidae</taxon>
        <taxon>Lates</taxon>
    </lineage>
</organism>
<name>A0A4W6EM20_LATCA</name>
<dbReference type="GeneTree" id="ENSGT00940000155378"/>
<dbReference type="GO" id="GO:0000922">
    <property type="term" value="C:spindle pole"/>
    <property type="evidence" value="ECO:0007669"/>
    <property type="project" value="TreeGrafter"/>
</dbReference>
<dbReference type="GO" id="GO:0005874">
    <property type="term" value="C:microtubule"/>
    <property type="evidence" value="ECO:0007669"/>
    <property type="project" value="UniProtKB-KW"/>
</dbReference>
<evidence type="ECO:0000256" key="11">
    <source>
        <dbReference type="ARBA" id="ARBA00023054"/>
    </source>
</evidence>
<dbReference type="GO" id="GO:0008017">
    <property type="term" value="F:microtubule binding"/>
    <property type="evidence" value="ECO:0007669"/>
    <property type="project" value="UniProtKB-ARBA"/>
</dbReference>
<feature type="region of interest" description="Disordered" evidence="15">
    <location>
        <begin position="84"/>
        <end position="106"/>
    </location>
</feature>
<reference evidence="17" key="2">
    <citation type="submission" date="2025-08" db="UniProtKB">
        <authorList>
            <consortium name="Ensembl"/>
        </authorList>
    </citation>
    <scope>IDENTIFICATION</scope>
</reference>
<protein>
    <recommendedName>
        <fullName evidence="5">Dynactin subunit 1</fullName>
    </recommendedName>
</protein>
<gene>
    <name evidence="17" type="primary">DCTN1</name>
</gene>
<evidence type="ECO:0000256" key="14">
    <source>
        <dbReference type="SAM" id="Coils"/>
    </source>
</evidence>
<dbReference type="SMART" id="SM01052">
    <property type="entry name" value="CAP_GLY"/>
    <property type="match status" value="1"/>
</dbReference>
<dbReference type="Pfam" id="PF12455">
    <property type="entry name" value="Dynactin"/>
    <property type="match status" value="1"/>
</dbReference>
<keyword evidence="7" id="KW-0132">Cell division</keyword>
<keyword evidence="18" id="KW-1185">Reference proteome</keyword>
<evidence type="ECO:0000313" key="17">
    <source>
        <dbReference type="Ensembl" id="ENSLCAP00010038530.1"/>
    </source>
</evidence>
<comment type="similarity">
    <text evidence="4">Belongs to the dynactin 150 kDa subunit family.</text>
</comment>
<evidence type="ECO:0000256" key="7">
    <source>
        <dbReference type="ARBA" id="ARBA00022618"/>
    </source>
</evidence>
<keyword evidence="12" id="KW-0206">Cytoskeleton</keyword>
<evidence type="ECO:0000313" key="18">
    <source>
        <dbReference type="Proteomes" id="UP000314980"/>
    </source>
</evidence>
<evidence type="ECO:0000256" key="15">
    <source>
        <dbReference type="SAM" id="MobiDB-lite"/>
    </source>
</evidence>
<dbReference type="InterPro" id="IPR022157">
    <property type="entry name" value="Dynactin"/>
</dbReference>
<evidence type="ECO:0000256" key="12">
    <source>
        <dbReference type="ARBA" id="ARBA00023212"/>
    </source>
</evidence>
<dbReference type="PANTHER" id="PTHR18916">
    <property type="entry name" value="DYNACTIN 1-RELATED MICROTUBULE-BINDING"/>
    <property type="match status" value="1"/>
</dbReference>
<reference evidence="18" key="1">
    <citation type="submission" date="2015-09" db="EMBL/GenBank/DDBJ databases">
        <authorList>
            <person name="Sai Rama Sridatta P."/>
        </authorList>
    </citation>
    <scope>NUCLEOTIDE SEQUENCE [LARGE SCALE GENOMIC DNA]</scope>
</reference>
<evidence type="ECO:0000256" key="6">
    <source>
        <dbReference type="ARBA" id="ARBA00022490"/>
    </source>
</evidence>
<dbReference type="InterPro" id="IPR036859">
    <property type="entry name" value="CAP-Gly_dom_sf"/>
</dbReference>
<feature type="coiled-coil region" evidence="14">
    <location>
        <begin position="1023"/>
        <end position="1050"/>
    </location>
</feature>
<evidence type="ECO:0000259" key="16">
    <source>
        <dbReference type="PROSITE" id="PS50245"/>
    </source>
</evidence>
<evidence type="ECO:0000256" key="10">
    <source>
        <dbReference type="ARBA" id="ARBA00023017"/>
    </source>
</evidence>
<dbReference type="GO" id="GO:0030424">
    <property type="term" value="C:axon"/>
    <property type="evidence" value="ECO:0007669"/>
    <property type="project" value="TreeGrafter"/>
</dbReference>
<feature type="coiled-coil region" evidence="14">
    <location>
        <begin position="945"/>
        <end position="979"/>
    </location>
</feature>
<keyword evidence="8" id="KW-0493">Microtubule</keyword>
<reference evidence="17" key="3">
    <citation type="submission" date="2025-09" db="UniProtKB">
        <authorList>
            <consortium name="Ensembl"/>
        </authorList>
    </citation>
    <scope>IDENTIFICATION</scope>
</reference>
<feature type="domain" description="CAP-Gly" evidence="16">
    <location>
        <begin position="34"/>
        <end position="76"/>
    </location>
</feature>
<dbReference type="FunFam" id="2.30.30.190:FF:000003">
    <property type="entry name" value="dynactin subunit 1 isoform X1"/>
    <property type="match status" value="1"/>
</dbReference>
<evidence type="ECO:0000256" key="5">
    <source>
        <dbReference type="ARBA" id="ARBA00016574"/>
    </source>
</evidence>
<keyword evidence="10" id="KW-0243">Dynein</keyword>
<dbReference type="Ensembl" id="ENSLCAT00010039447.1">
    <property type="protein sequence ID" value="ENSLCAP00010038530.1"/>
    <property type="gene ID" value="ENSLCAG00010017425.1"/>
</dbReference>
<dbReference type="GO" id="GO:0005938">
    <property type="term" value="C:cell cortex"/>
    <property type="evidence" value="ECO:0007669"/>
    <property type="project" value="UniProtKB-SubCell"/>
</dbReference>
<feature type="region of interest" description="Disordered" evidence="15">
    <location>
        <begin position="1052"/>
        <end position="1072"/>
    </location>
</feature>
<dbReference type="GO" id="GO:0030286">
    <property type="term" value="C:dynein complex"/>
    <property type="evidence" value="ECO:0007669"/>
    <property type="project" value="UniProtKB-KW"/>
</dbReference>
<dbReference type="GO" id="GO:0051301">
    <property type="term" value="P:cell division"/>
    <property type="evidence" value="ECO:0007669"/>
    <property type="project" value="UniProtKB-KW"/>
</dbReference>
<keyword evidence="9" id="KW-0498">Mitosis</keyword>
<evidence type="ECO:0000256" key="2">
    <source>
        <dbReference type="ARBA" id="ARBA00004186"/>
    </source>
</evidence>
<dbReference type="PANTHER" id="PTHR18916:SF6">
    <property type="entry name" value="DYNACTIN SUBUNIT 1"/>
    <property type="match status" value="1"/>
</dbReference>
<evidence type="ECO:0000256" key="9">
    <source>
        <dbReference type="ARBA" id="ARBA00022776"/>
    </source>
</evidence>
<dbReference type="Gene3D" id="2.30.30.190">
    <property type="entry name" value="CAP Gly-rich-like domain"/>
    <property type="match status" value="1"/>
</dbReference>
<evidence type="ECO:0000256" key="3">
    <source>
        <dbReference type="ARBA" id="ARBA00004544"/>
    </source>
</evidence>
<keyword evidence="11 14" id="KW-0175">Coiled coil</keyword>
<sequence length="1152" mass="128556">MSSTGTVESGKPPKIGSIVEVTGKGQRGTVAYIGATLFASGKWVGVILDEPKGKNDGTVQGKRYFTCEENHGIFVRQSQIQVVEEGSSATSPDTPESGTAKTLRQKGEPGPSFILLTCVLLLSCLPSQEEESLRAQVKDLEEKLETLKMKRTEDKAKLKELEKHKIQLEQLQEWKTKMQEQQAELQKQLKEAKREAREAQEAKDRYMEEMSDTADAIEMATLDKEMAEERAESLQVEVDTLKEKVEELSMDLEILRHEISEKGSDGAASSYHVKQLEEQNSRLKEALVRMRDLSASEKQEHVKLQKQMEKKNTELETLRTQKEKLQEEVKQAEATIDELKEQVDAALGSEEMVETLTERNLDLEEKVRELRETVTDLEAINEMNDELQENARETEMELREQLDLSGAKVREAEKRVEAAQETVADYQQTISKYRDLTARLQDANRELISQQNANAEQVQQPPAELFDFKIKFAETKAYAKAIEMELRKMEVAQSNRQVSLLTSFMPDSFLRHGGDHDCILVLLLIPRLICKAELISKQAQEKFDLNGNLVQGTGLRGSPGEQRSFASGLVYSLSLLQATLHKYEQALNNCNVEIFKRMGTLYSEMSFHERSLDYFIDLLHKDQLDETVQVEPLTKAIKYYQQLYSVHLADQTEDCTVQLADHIKFTQSALDCMGVEVARLRAFLTAGQESSGLSVLLKDLDTSCSDIRQFCKKIRRRMPGTDVVGVPAALDFGPQVSETLTECRRQLTRVVAVLQEVAAAGAQMVAPLAEQEGLNALKLEDIACKAVEQVYGAHGLNGPECLRQSCSSVIATMNKMATAMQEGEYDADKPQGKVLTPPVEIRAATVRAEMTDAEGLGVKLEDRETVIKELKKSLKIKGEELSEANVRLSLLEKKLDTSTKDADERVEKIQTKLDENLALSCKNRTRSNNFSFSSLTCPYSLCLLFSSSLETMDALQADIDQLEAEKAELKQRINNQSKMTIEGLRGSPASGIASIVQGSAGGLPPSMAGPVQVVDSPLLRQQVEAQRLGIKHLKNQNNRLKAEKMRAQLASLPPLCPPKLPQVSKESSMPPEGLNTGIYRRTDQLLATLLKLSAEFKVVDITGKTAGAKEEKQGGTVFVGRVSIPCTRGQEQVHRLVLSQQQLQKVHRLLMS</sequence>
<comment type="subcellular location">
    <subcellularLocation>
        <location evidence="3">Cytoplasm</location>
        <location evidence="3">Cell cortex</location>
    </subcellularLocation>
    <subcellularLocation>
        <location evidence="1">Cytoplasm</location>
        <location evidence="1">Cytoskeleton</location>
        <location evidence="1">Microtubule organizing center</location>
        <location evidence="1">Centrosome</location>
        <location evidence="1">Centriole</location>
    </subcellularLocation>
    <subcellularLocation>
        <location evidence="2">Cytoplasm</location>
        <location evidence="2">Cytoskeleton</location>
        <location evidence="2">Spindle</location>
    </subcellularLocation>
</comment>
<feature type="coiled-coil region" evidence="14">
    <location>
        <begin position="130"/>
        <end position="460"/>
    </location>
</feature>
<dbReference type="Proteomes" id="UP000314980">
    <property type="component" value="Unassembled WGS sequence"/>
</dbReference>
<dbReference type="InterPro" id="IPR000938">
    <property type="entry name" value="CAP-Gly_domain"/>
</dbReference>
<evidence type="ECO:0000256" key="13">
    <source>
        <dbReference type="ARBA" id="ARBA00023306"/>
    </source>
</evidence>
<dbReference type="GO" id="GO:0005814">
    <property type="term" value="C:centriole"/>
    <property type="evidence" value="ECO:0007669"/>
    <property type="project" value="UniProtKB-SubCell"/>
</dbReference>
<dbReference type="GO" id="GO:0000132">
    <property type="term" value="P:establishment of mitotic spindle orientation"/>
    <property type="evidence" value="ECO:0007669"/>
    <property type="project" value="TreeGrafter"/>
</dbReference>
<dbReference type="GO" id="GO:0000776">
    <property type="term" value="C:kinetochore"/>
    <property type="evidence" value="ECO:0007669"/>
    <property type="project" value="TreeGrafter"/>
</dbReference>
<keyword evidence="6" id="KW-0963">Cytoplasm</keyword>
<evidence type="ECO:0000256" key="8">
    <source>
        <dbReference type="ARBA" id="ARBA00022701"/>
    </source>
</evidence>
<dbReference type="AlphaFoldDB" id="A0A4W6EM20"/>
<feature type="compositionally biased region" description="Polar residues" evidence="15">
    <location>
        <begin position="84"/>
        <end position="102"/>
    </location>
</feature>
<dbReference type="SUPFAM" id="SSF74924">
    <property type="entry name" value="Cap-Gly domain"/>
    <property type="match status" value="1"/>
</dbReference>
<dbReference type="GO" id="GO:0007097">
    <property type="term" value="P:nuclear migration"/>
    <property type="evidence" value="ECO:0007669"/>
    <property type="project" value="TreeGrafter"/>
</dbReference>
<evidence type="ECO:0000256" key="1">
    <source>
        <dbReference type="ARBA" id="ARBA00004114"/>
    </source>
</evidence>
<proteinExistence type="inferred from homology"/>
<feature type="coiled-coil region" evidence="14">
    <location>
        <begin position="867"/>
        <end position="901"/>
    </location>
</feature>
<accession>A0A4W6EM20</accession>
<dbReference type="Pfam" id="PF01302">
    <property type="entry name" value="CAP_GLY"/>
    <property type="match status" value="1"/>
</dbReference>
<dbReference type="PROSITE" id="PS50245">
    <property type="entry name" value="CAP_GLY_2"/>
    <property type="match status" value="1"/>
</dbReference>
<dbReference type="PROSITE" id="PS00845">
    <property type="entry name" value="CAP_GLY_1"/>
    <property type="match status" value="1"/>
</dbReference>